<dbReference type="GO" id="GO:0007165">
    <property type="term" value="P:signal transduction"/>
    <property type="evidence" value="ECO:0007669"/>
    <property type="project" value="InterPro"/>
</dbReference>
<evidence type="ECO:0000256" key="2">
    <source>
        <dbReference type="ARBA" id="ARBA00022475"/>
    </source>
</evidence>
<feature type="transmembrane region" description="Helical" evidence="7">
    <location>
        <begin position="286"/>
        <end position="306"/>
    </location>
</feature>
<name>A0A1S6IU67_9FIRM</name>
<dbReference type="Gene3D" id="3.30.70.270">
    <property type="match status" value="1"/>
</dbReference>
<dbReference type="SUPFAM" id="SSF103190">
    <property type="entry name" value="Sensory domain-like"/>
    <property type="match status" value="1"/>
</dbReference>
<dbReference type="AlphaFoldDB" id="A0A1S6IU67"/>
<evidence type="ECO:0000256" key="5">
    <source>
        <dbReference type="ARBA" id="ARBA00023136"/>
    </source>
</evidence>
<dbReference type="Proteomes" id="UP000189464">
    <property type="component" value="Chromosome"/>
</dbReference>
<dbReference type="GO" id="GO:0043709">
    <property type="term" value="P:cell adhesion involved in single-species biofilm formation"/>
    <property type="evidence" value="ECO:0007669"/>
    <property type="project" value="TreeGrafter"/>
</dbReference>
<dbReference type="InterPro" id="IPR003660">
    <property type="entry name" value="HAMP_dom"/>
</dbReference>
<organism evidence="10 11">
    <name type="scientific">Desulforamulus ferrireducens</name>
    <dbReference type="NCBI Taxonomy" id="1833852"/>
    <lineage>
        <taxon>Bacteria</taxon>
        <taxon>Bacillati</taxon>
        <taxon>Bacillota</taxon>
        <taxon>Clostridia</taxon>
        <taxon>Eubacteriales</taxon>
        <taxon>Peptococcaceae</taxon>
        <taxon>Desulforamulus</taxon>
    </lineage>
</organism>
<feature type="domain" description="GGDEF" evidence="9">
    <location>
        <begin position="418"/>
        <end position="556"/>
    </location>
</feature>
<dbReference type="InterPro" id="IPR029151">
    <property type="entry name" value="Sensor-like_sf"/>
</dbReference>
<dbReference type="CDD" id="cd12914">
    <property type="entry name" value="PDC1_DGC_like"/>
    <property type="match status" value="1"/>
</dbReference>
<dbReference type="Gene3D" id="6.10.340.10">
    <property type="match status" value="1"/>
</dbReference>
<dbReference type="GO" id="GO:0052621">
    <property type="term" value="F:diguanylate cyclase activity"/>
    <property type="evidence" value="ECO:0007669"/>
    <property type="project" value="TreeGrafter"/>
</dbReference>
<dbReference type="InterPro" id="IPR029787">
    <property type="entry name" value="Nucleotide_cyclase"/>
</dbReference>
<feature type="transmembrane region" description="Helical" evidence="7">
    <location>
        <begin position="15"/>
        <end position="36"/>
    </location>
</feature>
<protein>
    <submittedName>
        <fullName evidence="10">Sensor domain-containing diguanylate cyclase</fullName>
    </submittedName>
</protein>
<dbReference type="GO" id="GO:0005886">
    <property type="term" value="C:plasma membrane"/>
    <property type="evidence" value="ECO:0007669"/>
    <property type="project" value="UniProtKB-SubCell"/>
</dbReference>
<evidence type="ECO:0000256" key="7">
    <source>
        <dbReference type="SAM" id="Phobius"/>
    </source>
</evidence>
<evidence type="ECO:0000259" key="8">
    <source>
        <dbReference type="PROSITE" id="PS50885"/>
    </source>
</evidence>
<dbReference type="KEGG" id="dfg:B0537_03725"/>
<gene>
    <name evidence="10" type="ORF">B0537_03725</name>
</gene>
<dbReference type="PANTHER" id="PTHR45138:SF9">
    <property type="entry name" value="DIGUANYLATE CYCLASE DGCM-RELATED"/>
    <property type="match status" value="1"/>
</dbReference>
<dbReference type="Pfam" id="PF00990">
    <property type="entry name" value="GGDEF"/>
    <property type="match status" value="1"/>
</dbReference>
<dbReference type="Gene3D" id="3.30.450.20">
    <property type="entry name" value="PAS domain"/>
    <property type="match status" value="1"/>
</dbReference>
<keyword evidence="3 7" id="KW-0812">Transmembrane</keyword>
<dbReference type="NCBIfam" id="TIGR00254">
    <property type="entry name" value="GGDEF"/>
    <property type="match status" value="1"/>
</dbReference>
<evidence type="ECO:0000313" key="11">
    <source>
        <dbReference type="Proteomes" id="UP000189464"/>
    </source>
</evidence>
<accession>A0A1S6IU67</accession>
<reference evidence="10 11" key="1">
    <citation type="journal article" date="2016" name="Int. J. Syst. Evol. Microbiol.">
        <title>Desulfotomaculum ferrireducens sp. nov., a moderately thermophilic sulfate-reducing and dissimilatory Fe(III)-reducing bacterium isolated from compost.</title>
        <authorList>
            <person name="Yang G."/>
            <person name="Guo J."/>
            <person name="Zhuang L."/>
            <person name="Yuan Y."/>
            <person name="Zhou S."/>
        </authorList>
    </citation>
    <scope>NUCLEOTIDE SEQUENCE [LARGE SCALE GENOMIC DNA]</scope>
    <source>
        <strain evidence="10 11">GSS09</strain>
    </source>
</reference>
<keyword evidence="11" id="KW-1185">Reference proteome</keyword>
<dbReference type="SMART" id="SM00267">
    <property type="entry name" value="GGDEF"/>
    <property type="match status" value="1"/>
</dbReference>
<evidence type="ECO:0000256" key="3">
    <source>
        <dbReference type="ARBA" id="ARBA00022692"/>
    </source>
</evidence>
<evidence type="ECO:0000256" key="1">
    <source>
        <dbReference type="ARBA" id="ARBA00004651"/>
    </source>
</evidence>
<dbReference type="SUPFAM" id="SSF55073">
    <property type="entry name" value="Nucleotide cyclase"/>
    <property type="match status" value="1"/>
</dbReference>
<dbReference type="PROSITE" id="PS50887">
    <property type="entry name" value="GGDEF"/>
    <property type="match status" value="1"/>
</dbReference>
<dbReference type="GO" id="GO:1902201">
    <property type="term" value="P:negative regulation of bacterial-type flagellum-dependent cell motility"/>
    <property type="evidence" value="ECO:0007669"/>
    <property type="project" value="TreeGrafter"/>
</dbReference>
<dbReference type="Pfam" id="PF02743">
    <property type="entry name" value="dCache_1"/>
    <property type="match status" value="1"/>
</dbReference>
<dbReference type="PANTHER" id="PTHR45138">
    <property type="entry name" value="REGULATORY COMPONENTS OF SENSORY TRANSDUCTION SYSTEM"/>
    <property type="match status" value="1"/>
</dbReference>
<evidence type="ECO:0000256" key="6">
    <source>
        <dbReference type="SAM" id="Coils"/>
    </source>
</evidence>
<dbReference type="FunFam" id="3.30.70.270:FF:000001">
    <property type="entry name" value="Diguanylate cyclase domain protein"/>
    <property type="match status" value="1"/>
</dbReference>
<dbReference type="InterPro" id="IPR043128">
    <property type="entry name" value="Rev_trsase/Diguanyl_cyclase"/>
</dbReference>
<dbReference type="PROSITE" id="PS50885">
    <property type="entry name" value="HAMP"/>
    <property type="match status" value="1"/>
</dbReference>
<keyword evidence="6" id="KW-0175">Coiled coil</keyword>
<dbReference type="SUPFAM" id="SSF158472">
    <property type="entry name" value="HAMP domain-like"/>
    <property type="match status" value="1"/>
</dbReference>
<keyword evidence="5 7" id="KW-0472">Membrane</keyword>
<dbReference type="OrthoDB" id="9783388at2"/>
<feature type="coiled-coil region" evidence="6">
    <location>
        <begin position="353"/>
        <end position="387"/>
    </location>
</feature>
<dbReference type="Pfam" id="PF00672">
    <property type="entry name" value="HAMP"/>
    <property type="match status" value="1"/>
</dbReference>
<comment type="subcellular location">
    <subcellularLocation>
        <location evidence="1">Cell membrane</location>
        <topology evidence="1">Multi-pass membrane protein</topology>
    </subcellularLocation>
</comment>
<evidence type="ECO:0000259" key="9">
    <source>
        <dbReference type="PROSITE" id="PS50887"/>
    </source>
</evidence>
<dbReference type="RefSeq" id="WP_077713238.1">
    <property type="nucleotide sequence ID" value="NZ_CP019698.1"/>
</dbReference>
<proteinExistence type="predicted"/>
<dbReference type="CDD" id="cd01949">
    <property type="entry name" value="GGDEF"/>
    <property type="match status" value="1"/>
</dbReference>
<evidence type="ECO:0000313" key="10">
    <source>
        <dbReference type="EMBL" id="AQS58274.1"/>
    </source>
</evidence>
<dbReference type="InterPro" id="IPR033479">
    <property type="entry name" value="dCache_1"/>
</dbReference>
<sequence length="560" mass="63646">MLEKLIYNQRIRTSILFGFILFIIVPTLLVGIFSFVQSIQVIERSVFQTLEYLSTSQENTINTWVKDRKTFIEGLAQDNQLTDPEAQDVANLLLTALKMDSNFLTLVLVDKDGVIKVDPTNQAMGREVEASVIDREYFQQALIGHTYVSEVLLSRSNNEPVMFFATPIRKNEEIVGVLFGVVHIEAITQLVQHNYPGDYGESYLVSETGLMLSQSKFTEQPTAFRLQMKEVPIEVIVKGGAGKSIYQNYLDKRVFGVYRWLPEIQMGLVVEKEYTRALLEYGLTTYIKVAISSILIISLFILYAMYYSRRLSQPIELLVDEVNHIAEGSYRSIIDLPANKELKELARAINHMSNSQLENKNQLNSLIQRLEQDAESLYEEKNKLARISITDELTGLHNRRYLRQELHRLTHLSKSLQKNISVLSLDLDRFKVVNDTYGHDTGDIVLKEFANLLRSSQRGTDVVGRFGGEEFIVIIPFVGGRQVKEIAERIRQAVSDFTFDANHNNIHVTVSIGVVTLIPSPDEPTQKVVEQLLKEADKGLYQAKNSGRNKVIHIDLTNGN</sequence>
<evidence type="ECO:0000256" key="4">
    <source>
        <dbReference type="ARBA" id="ARBA00022989"/>
    </source>
</evidence>
<dbReference type="InterPro" id="IPR000160">
    <property type="entry name" value="GGDEF_dom"/>
</dbReference>
<keyword evidence="2" id="KW-1003">Cell membrane</keyword>
<dbReference type="CDD" id="cd06225">
    <property type="entry name" value="HAMP"/>
    <property type="match status" value="1"/>
</dbReference>
<dbReference type="STRING" id="1833852.B0537_03725"/>
<dbReference type="SMART" id="SM00304">
    <property type="entry name" value="HAMP"/>
    <property type="match status" value="1"/>
</dbReference>
<dbReference type="CDD" id="cd18774">
    <property type="entry name" value="PDC2_HK_sensor"/>
    <property type="match status" value="1"/>
</dbReference>
<dbReference type="EMBL" id="CP019698">
    <property type="protein sequence ID" value="AQS58274.1"/>
    <property type="molecule type" value="Genomic_DNA"/>
</dbReference>
<feature type="domain" description="HAMP" evidence="8">
    <location>
        <begin position="309"/>
        <end position="361"/>
    </location>
</feature>
<dbReference type="InterPro" id="IPR050469">
    <property type="entry name" value="Diguanylate_Cyclase"/>
</dbReference>
<keyword evidence="4 7" id="KW-1133">Transmembrane helix</keyword>